<proteinExistence type="predicted"/>
<organism evidence="1 2">
    <name type="scientific">Macrolepiota fuliginosa MF-IS2</name>
    <dbReference type="NCBI Taxonomy" id="1400762"/>
    <lineage>
        <taxon>Eukaryota</taxon>
        <taxon>Fungi</taxon>
        <taxon>Dikarya</taxon>
        <taxon>Basidiomycota</taxon>
        <taxon>Agaricomycotina</taxon>
        <taxon>Agaricomycetes</taxon>
        <taxon>Agaricomycetidae</taxon>
        <taxon>Agaricales</taxon>
        <taxon>Agaricineae</taxon>
        <taxon>Agaricaceae</taxon>
        <taxon>Macrolepiota</taxon>
    </lineage>
</organism>
<name>A0A9P6BW51_9AGAR</name>
<comment type="caution">
    <text evidence="1">The sequence shown here is derived from an EMBL/GenBank/DDBJ whole genome shotgun (WGS) entry which is preliminary data.</text>
</comment>
<accession>A0A9P6BW51</accession>
<dbReference type="Proteomes" id="UP000807342">
    <property type="component" value="Unassembled WGS sequence"/>
</dbReference>
<dbReference type="OrthoDB" id="2676448at2759"/>
<protein>
    <submittedName>
        <fullName evidence="1">Uncharacterized protein</fullName>
    </submittedName>
</protein>
<keyword evidence="2" id="KW-1185">Reference proteome</keyword>
<evidence type="ECO:0000313" key="1">
    <source>
        <dbReference type="EMBL" id="KAF9441502.1"/>
    </source>
</evidence>
<reference evidence="1" key="1">
    <citation type="submission" date="2020-11" db="EMBL/GenBank/DDBJ databases">
        <authorList>
            <consortium name="DOE Joint Genome Institute"/>
            <person name="Ahrendt S."/>
            <person name="Riley R."/>
            <person name="Andreopoulos W."/>
            <person name="Labutti K."/>
            <person name="Pangilinan J."/>
            <person name="Ruiz-Duenas F.J."/>
            <person name="Barrasa J.M."/>
            <person name="Sanchez-Garcia M."/>
            <person name="Camarero S."/>
            <person name="Miyauchi S."/>
            <person name="Serrano A."/>
            <person name="Linde D."/>
            <person name="Babiker R."/>
            <person name="Drula E."/>
            <person name="Ayuso-Fernandez I."/>
            <person name="Pacheco R."/>
            <person name="Padilla G."/>
            <person name="Ferreira P."/>
            <person name="Barriuso J."/>
            <person name="Kellner H."/>
            <person name="Castanera R."/>
            <person name="Alfaro M."/>
            <person name="Ramirez L."/>
            <person name="Pisabarro A.G."/>
            <person name="Kuo A."/>
            <person name="Tritt A."/>
            <person name="Lipzen A."/>
            <person name="He G."/>
            <person name="Yan M."/>
            <person name="Ng V."/>
            <person name="Cullen D."/>
            <person name="Martin F."/>
            <person name="Rosso M.-N."/>
            <person name="Henrissat B."/>
            <person name="Hibbett D."/>
            <person name="Martinez A.T."/>
            <person name="Grigoriev I.V."/>
        </authorList>
    </citation>
    <scope>NUCLEOTIDE SEQUENCE</scope>
    <source>
        <strain evidence="1">MF-IS2</strain>
    </source>
</reference>
<dbReference type="EMBL" id="MU151885">
    <property type="protein sequence ID" value="KAF9441502.1"/>
    <property type="molecule type" value="Genomic_DNA"/>
</dbReference>
<dbReference type="AlphaFoldDB" id="A0A9P6BW51"/>
<sequence length="226" mass="26277">MDIFEQWLEEERSYLQGLSTEPIWEMLEMEYLQKLTDWKASQAAYDAMGKEQIFVNSGAGEDQVRGSMGYKALKGTVSMAKRQHTGERKDQDFAAVCDLEERLGIEEQWTPDSEQWVQAESLVGRQQYQWCLDELEALVVSHMFELMKMNMSQTGYKLCQYIAKALSQWSKAVKTALDRYNSAAKAMKPLCPTLKWEQVIKYVFLTDFDLLCESHEDIHDCLWSHL</sequence>
<evidence type="ECO:0000313" key="2">
    <source>
        <dbReference type="Proteomes" id="UP000807342"/>
    </source>
</evidence>
<gene>
    <name evidence="1" type="ORF">P691DRAFT_766210</name>
</gene>